<name>A0A1I0ISD2_9FIRM</name>
<proteinExistence type="inferred from homology"/>
<dbReference type="Proteomes" id="UP000198508">
    <property type="component" value="Unassembled WGS sequence"/>
</dbReference>
<evidence type="ECO:0000256" key="5">
    <source>
        <dbReference type="PIRSR" id="PIRSR001365-2"/>
    </source>
</evidence>
<accession>A0A1I0ISD2</accession>
<reference evidence="7" key="1">
    <citation type="submission" date="2016-10" db="EMBL/GenBank/DDBJ databases">
        <authorList>
            <person name="Varghese N."/>
            <person name="Submissions S."/>
        </authorList>
    </citation>
    <scope>NUCLEOTIDE SEQUENCE [LARGE SCALE GENOMIC DNA]</scope>
    <source>
        <strain evidence="7">NLAE-zl-G277</strain>
    </source>
</reference>
<evidence type="ECO:0000256" key="1">
    <source>
        <dbReference type="ARBA" id="ARBA00007592"/>
    </source>
</evidence>
<dbReference type="PANTHER" id="PTHR12128">
    <property type="entry name" value="DIHYDRODIPICOLINATE SYNTHASE"/>
    <property type="match status" value="1"/>
</dbReference>
<evidence type="ECO:0000256" key="3">
    <source>
        <dbReference type="PIRNR" id="PIRNR001365"/>
    </source>
</evidence>
<dbReference type="CDD" id="cd00408">
    <property type="entry name" value="DHDPS-like"/>
    <property type="match status" value="1"/>
</dbReference>
<dbReference type="InterPro" id="IPR013785">
    <property type="entry name" value="Aldolase_TIM"/>
</dbReference>
<feature type="active site" description="Schiff-base intermediate with substrate" evidence="4">
    <location>
        <position position="164"/>
    </location>
</feature>
<dbReference type="InterPro" id="IPR002220">
    <property type="entry name" value="DapA-like"/>
</dbReference>
<gene>
    <name evidence="6" type="ORF">SAMN05216313_12320</name>
</gene>
<dbReference type="SMART" id="SM01130">
    <property type="entry name" value="DHDPS"/>
    <property type="match status" value="1"/>
</dbReference>
<dbReference type="PIRSF" id="PIRSF001365">
    <property type="entry name" value="DHDPS"/>
    <property type="match status" value="1"/>
</dbReference>
<dbReference type="GeneID" id="93279321"/>
<feature type="binding site" evidence="5">
    <location>
        <position position="207"/>
    </location>
    <ligand>
        <name>pyruvate</name>
        <dbReference type="ChEBI" id="CHEBI:15361"/>
    </ligand>
</feature>
<dbReference type="EMBL" id="FOIM01000023">
    <property type="protein sequence ID" value="SET99425.1"/>
    <property type="molecule type" value="Genomic_DNA"/>
</dbReference>
<dbReference type="AlphaFoldDB" id="A0A1I0ISD2"/>
<evidence type="ECO:0000256" key="2">
    <source>
        <dbReference type="ARBA" id="ARBA00023239"/>
    </source>
</evidence>
<dbReference type="STRING" id="460384.SAMN05216313_12320"/>
<dbReference type="RefSeq" id="WP_092367511.1">
    <property type="nucleotide sequence ID" value="NZ_DAINWJ010000145.1"/>
</dbReference>
<evidence type="ECO:0000256" key="4">
    <source>
        <dbReference type="PIRSR" id="PIRSR001365-1"/>
    </source>
</evidence>
<dbReference type="PANTHER" id="PTHR12128:SF66">
    <property type="entry name" value="4-HYDROXY-2-OXOGLUTARATE ALDOLASE, MITOCHONDRIAL"/>
    <property type="match status" value="1"/>
</dbReference>
<dbReference type="GO" id="GO:0008840">
    <property type="term" value="F:4-hydroxy-tetrahydrodipicolinate synthase activity"/>
    <property type="evidence" value="ECO:0007669"/>
    <property type="project" value="TreeGrafter"/>
</dbReference>
<feature type="active site" description="Proton donor/acceptor" evidence="4">
    <location>
        <position position="136"/>
    </location>
</feature>
<protein>
    <submittedName>
        <fullName evidence="6">4-hydroxy-tetrahydrodipicolinate synthase</fullName>
    </submittedName>
</protein>
<comment type="similarity">
    <text evidence="1 3">Belongs to the DapA family.</text>
</comment>
<dbReference type="Pfam" id="PF00701">
    <property type="entry name" value="DHDPS"/>
    <property type="match status" value="1"/>
</dbReference>
<keyword evidence="7" id="KW-1185">Reference proteome</keyword>
<organism evidence="6 7">
    <name type="scientific">Enterocloster lavalensis</name>
    <dbReference type="NCBI Taxonomy" id="460384"/>
    <lineage>
        <taxon>Bacteria</taxon>
        <taxon>Bacillati</taxon>
        <taxon>Bacillota</taxon>
        <taxon>Clostridia</taxon>
        <taxon>Lachnospirales</taxon>
        <taxon>Lachnospiraceae</taxon>
        <taxon>Enterocloster</taxon>
    </lineage>
</organism>
<dbReference type="SUPFAM" id="SSF51569">
    <property type="entry name" value="Aldolase"/>
    <property type="match status" value="1"/>
</dbReference>
<keyword evidence="2 3" id="KW-0456">Lyase</keyword>
<evidence type="ECO:0000313" key="7">
    <source>
        <dbReference type="Proteomes" id="UP000198508"/>
    </source>
</evidence>
<sequence>MNKKKFDGSISEIMVAYKPNGDLDFEPVKKMVEFQVENHIDGLFMGGLSTQTYLLSMEEKKQVCAELMNAAAGRVPVMMNVMEDSIRDAKELVEAYMEIGVDAVCISQPSVFPYTEQALYEFFDEVIPAEYPTYIYNVPQTGNTLSPRLTARIANNHANVLGYKDSTQNISGLQDLISQVKNPDFQYIAGSDAMTLPMMALGGVGVISAISVPFPKVVLDITDKFFAGDFEGALNAHRFSMRVRKLLKTATDMNGYYYACELLGMPFNGTRMPKNMTMVTDEQKMIIKTGLQEMKLI</sequence>
<evidence type="ECO:0000313" key="6">
    <source>
        <dbReference type="EMBL" id="SET99425.1"/>
    </source>
</evidence>
<dbReference type="Gene3D" id="3.20.20.70">
    <property type="entry name" value="Aldolase class I"/>
    <property type="match status" value="1"/>
</dbReference>